<reference evidence="3 4" key="1">
    <citation type="submission" date="2018-03" db="EMBL/GenBank/DDBJ databases">
        <title>Draft Genome Sequences of the Obligatory Marine Myxobacteria Enhygromyxa salina SWB007.</title>
        <authorList>
            <person name="Poehlein A."/>
            <person name="Moghaddam J.A."/>
            <person name="Harms H."/>
            <person name="Alanjari M."/>
            <person name="Koenig G.M."/>
            <person name="Daniel R."/>
            <person name="Schaeberle T.F."/>
        </authorList>
    </citation>
    <scope>NUCLEOTIDE SEQUENCE [LARGE SCALE GENOMIC DNA]</scope>
    <source>
        <strain evidence="3 4">SWB007</strain>
    </source>
</reference>
<evidence type="ECO:0000313" key="4">
    <source>
        <dbReference type="Proteomes" id="UP000238823"/>
    </source>
</evidence>
<gene>
    <name evidence="3" type="ORF">ENSA7_03890</name>
</gene>
<feature type="region of interest" description="Disordered" evidence="1">
    <location>
        <begin position="130"/>
        <end position="185"/>
    </location>
</feature>
<evidence type="ECO:0000313" key="3">
    <source>
        <dbReference type="EMBL" id="PRQ09839.1"/>
    </source>
</evidence>
<keyword evidence="2" id="KW-0812">Transmembrane</keyword>
<sequence length="185" mass="19569">MPYQVSRTDTGQFVLMDPSTDTVIIDDELAAGFEKLERAVADKPATTPAPGVSAGGLAGADATTQGSSAFSFQGGPRYTPILLGVVLPFAWLAVLYFALSNLLSEHALDRGAAEQTQTQIQELERDVQSLRSEISGAPRSAKTKPQRKSKSAKAKPASVSGTAVREVAPDDDDDDDDDDDAVQDD</sequence>
<feature type="transmembrane region" description="Helical" evidence="2">
    <location>
        <begin position="78"/>
        <end position="99"/>
    </location>
</feature>
<dbReference type="EMBL" id="PVNL01000011">
    <property type="protein sequence ID" value="PRQ09839.1"/>
    <property type="molecule type" value="Genomic_DNA"/>
</dbReference>
<protein>
    <submittedName>
        <fullName evidence="3">Uncharacterized protein</fullName>
    </submittedName>
</protein>
<dbReference type="AlphaFoldDB" id="A0A2S9YXP8"/>
<organism evidence="3 4">
    <name type="scientific">Enhygromyxa salina</name>
    <dbReference type="NCBI Taxonomy" id="215803"/>
    <lineage>
        <taxon>Bacteria</taxon>
        <taxon>Pseudomonadati</taxon>
        <taxon>Myxococcota</taxon>
        <taxon>Polyangia</taxon>
        <taxon>Nannocystales</taxon>
        <taxon>Nannocystaceae</taxon>
        <taxon>Enhygromyxa</taxon>
    </lineage>
</organism>
<dbReference type="OrthoDB" id="9845457at2"/>
<feature type="compositionally biased region" description="Basic residues" evidence="1">
    <location>
        <begin position="141"/>
        <end position="153"/>
    </location>
</feature>
<proteinExistence type="predicted"/>
<comment type="caution">
    <text evidence="3">The sequence shown here is derived from an EMBL/GenBank/DDBJ whole genome shotgun (WGS) entry which is preliminary data.</text>
</comment>
<dbReference type="RefSeq" id="WP_106087479.1">
    <property type="nucleotide sequence ID" value="NZ_PVNL01000011.1"/>
</dbReference>
<accession>A0A2S9YXP8</accession>
<keyword evidence="2" id="KW-0472">Membrane</keyword>
<dbReference type="Proteomes" id="UP000238823">
    <property type="component" value="Unassembled WGS sequence"/>
</dbReference>
<evidence type="ECO:0000256" key="1">
    <source>
        <dbReference type="SAM" id="MobiDB-lite"/>
    </source>
</evidence>
<keyword evidence="2" id="KW-1133">Transmembrane helix</keyword>
<feature type="compositionally biased region" description="Acidic residues" evidence="1">
    <location>
        <begin position="169"/>
        <end position="185"/>
    </location>
</feature>
<evidence type="ECO:0000256" key="2">
    <source>
        <dbReference type="SAM" id="Phobius"/>
    </source>
</evidence>
<name>A0A2S9YXP8_9BACT</name>